<sequence length="34" mass="4036">MYHIKIHHKLNQTFTHTRDTTTNGVNTEKDGQRI</sequence>
<gene>
    <name evidence="2" type="ORF">OPDIPICF_00914</name>
</gene>
<name>A0A5S9PLW9_9GAMM</name>
<organism evidence="2 3">
    <name type="scientific">BD1-7 clade bacterium</name>
    <dbReference type="NCBI Taxonomy" id="2029982"/>
    <lineage>
        <taxon>Bacteria</taxon>
        <taxon>Pseudomonadati</taxon>
        <taxon>Pseudomonadota</taxon>
        <taxon>Gammaproteobacteria</taxon>
        <taxon>Cellvibrionales</taxon>
        <taxon>Spongiibacteraceae</taxon>
        <taxon>BD1-7 clade</taxon>
    </lineage>
</organism>
<evidence type="ECO:0000313" key="3">
    <source>
        <dbReference type="Proteomes" id="UP000441399"/>
    </source>
</evidence>
<dbReference type="Proteomes" id="UP000441399">
    <property type="component" value="Unassembled WGS sequence"/>
</dbReference>
<reference evidence="2 3" key="1">
    <citation type="submission" date="2019-11" db="EMBL/GenBank/DDBJ databases">
        <authorList>
            <person name="Holert J."/>
        </authorList>
    </citation>
    <scope>NUCLEOTIDE SEQUENCE [LARGE SCALE GENOMIC DNA]</scope>
    <source>
        <strain evidence="2">SB11_3</strain>
    </source>
</reference>
<evidence type="ECO:0000313" key="2">
    <source>
        <dbReference type="EMBL" id="CAA0105036.1"/>
    </source>
</evidence>
<proteinExistence type="predicted"/>
<dbReference type="AlphaFoldDB" id="A0A5S9PLW9"/>
<evidence type="ECO:0000256" key="1">
    <source>
        <dbReference type="SAM" id="MobiDB-lite"/>
    </source>
</evidence>
<keyword evidence="3" id="KW-1185">Reference proteome</keyword>
<dbReference type="EMBL" id="CACSIO010000012">
    <property type="protein sequence ID" value="CAA0105036.1"/>
    <property type="molecule type" value="Genomic_DNA"/>
</dbReference>
<protein>
    <submittedName>
        <fullName evidence="2">Uncharacterized protein</fullName>
    </submittedName>
</protein>
<feature type="compositionally biased region" description="Polar residues" evidence="1">
    <location>
        <begin position="14"/>
        <end position="26"/>
    </location>
</feature>
<accession>A0A5S9PLW9</accession>
<feature type="region of interest" description="Disordered" evidence="1">
    <location>
        <begin position="14"/>
        <end position="34"/>
    </location>
</feature>